<keyword evidence="1" id="KW-0732">Signal</keyword>
<dbReference type="EMBL" id="OE005088">
    <property type="protein sequence ID" value="CAD7461673.1"/>
    <property type="molecule type" value="Genomic_DNA"/>
</dbReference>
<accession>A0A7R9INZ5</accession>
<proteinExistence type="inferred from homology"/>
<dbReference type="AlphaFoldDB" id="A0A7R9INZ5"/>
<protein>
    <submittedName>
        <fullName evidence="4">Uncharacterized protein</fullName>
    </submittedName>
</protein>
<gene>
    <name evidence="4" type="ORF">TTEB3V08_LOCUS9579</name>
</gene>
<evidence type="ECO:0000256" key="1">
    <source>
        <dbReference type="ARBA" id="ARBA00022729"/>
    </source>
</evidence>
<dbReference type="PANTHER" id="PTHR11008:SF41">
    <property type="entry name" value="RE70318P"/>
    <property type="match status" value="1"/>
</dbReference>
<comment type="similarity">
    <text evidence="3">Belongs to the TO family.</text>
</comment>
<evidence type="ECO:0000313" key="4">
    <source>
        <dbReference type="EMBL" id="CAD7461673.1"/>
    </source>
</evidence>
<organism evidence="4">
    <name type="scientific">Timema tahoe</name>
    <dbReference type="NCBI Taxonomy" id="61484"/>
    <lineage>
        <taxon>Eukaryota</taxon>
        <taxon>Metazoa</taxon>
        <taxon>Ecdysozoa</taxon>
        <taxon>Arthropoda</taxon>
        <taxon>Hexapoda</taxon>
        <taxon>Insecta</taxon>
        <taxon>Pterygota</taxon>
        <taxon>Neoptera</taxon>
        <taxon>Polyneoptera</taxon>
        <taxon>Phasmatodea</taxon>
        <taxon>Timematodea</taxon>
        <taxon>Timematoidea</taxon>
        <taxon>Timematidae</taxon>
        <taxon>Timema</taxon>
    </lineage>
</organism>
<dbReference type="PANTHER" id="PTHR11008">
    <property type="entry name" value="PROTEIN TAKEOUT-LIKE PROTEIN"/>
    <property type="match status" value="1"/>
</dbReference>
<name>A0A7R9INZ5_9NEOP</name>
<dbReference type="Gene3D" id="3.15.10.30">
    <property type="entry name" value="Haemolymph juvenile hormone binding protein"/>
    <property type="match status" value="2"/>
</dbReference>
<dbReference type="GO" id="GO:0005615">
    <property type="term" value="C:extracellular space"/>
    <property type="evidence" value="ECO:0007669"/>
    <property type="project" value="TreeGrafter"/>
</dbReference>
<keyword evidence="2" id="KW-0090">Biological rhythms</keyword>
<sequence>MDMLVSESLVSVISRLSRYLVNLSSKMVRTCVVMLVAVIFTGPAIDALKLPTYLAPCSRNDPNLDECSLKSALAGASSLFKGDRTYNIPALDPLRITEIKIEDTSADRTGLDITFNDLDVHGLSEAKIVKAKFDLKNKKINIDLTVATLIIKTKYVIDGKILILPIKGNGDCSLNLTNADIKVNLDYELVKKGDKEHMSVTGSKLDFDLGKLDIYFDNLFNGDKALGETLVPIAISIPGSRTALKLHSHVCRKWKAESASVSQRFTRSANESVCFLMAAERMRCQTRMRTDLRRLVLRFDWLSRAEHLRQSGQSRDELNFSGTARADEAEILRMAYSSSRDYVVGDSTNKFLNENWEVLAKDLGPFVAEGIAAAIKQIATGLMDKVPYEDFFPVSV</sequence>
<dbReference type="Pfam" id="PF06585">
    <property type="entry name" value="JHBP"/>
    <property type="match status" value="2"/>
</dbReference>
<dbReference type="GO" id="GO:0007623">
    <property type="term" value="P:circadian rhythm"/>
    <property type="evidence" value="ECO:0007669"/>
    <property type="project" value="UniProtKB-ARBA"/>
</dbReference>
<dbReference type="SMART" id="SM00700">
    <property type="entry name" value="JHBP"/>
    <property type="match status" value="1"/>
</dbReference>
<dbReference type="InterPro" id="IPR038606">
    <property type="entry name" value="To_sf"/>
</dbReference>
<dbReference type="FunFam" id="3.15.10.30:FF:000001">
    <property type="entry name" value="Takeout-like protein 1"/>
    <property type="match status" value="1"/>
</dbReference>
<dbReference type="InterPro" id="IPR010562">
    <property type="entry name" value="Haemolymph_juvenile_hormone-bd"/>
</dbReference>
<evidence type="ECO:0000256" key="3">
    <source>
        <dbReference type="ARBA" id="ARBA00060902"/>
    </source>
</evidence>
<reference evidence="4" key="1">
    <citation type="submission" date="2020-11" db="EMBL/GenBank/DDBJ databases">
        <authorList>
            <person name="Tran Van P."/>
        </authorList>
    </citation>
    <scope>NUCLEOTIDE SEQUENCE</scope>
</reference>
<evidence type="ECO:0000256" key="2">
    <source>
        <dbReference type="ARBA" id="ARBA00023108"/>
    </source>
</evidence>